<keyword evidence="5 8" id="KW-0472">Membrane</keyword>
<evidence type="ECO:0000259" key="10">
    <source>
        <dbReference type="PROSITE" id="PS50835"/>
    </source>
</evidence>
<keyword evidence="3 9" id="KW-0732">Signal</keyword>
<evidence type="ECO:0000256" key="8">
    <source>
        <dbReference type="SAM" id="Phobius"/>
    </source>
</evidence>
<dbReference type="OrthoDB" id="8947657at2759"/>
<sequence>MAGTLVALILLSTLSLVQTSEFDHQTSLTVAEHGDNLTLTCLGIEYGMFYWFKMDFGYMAGSIVRGSFDRVTLEKSFDKRKFMVEKVGNVYSLTITNVSKEDEAVYFCQTGSSYEIMIRNVTVLAVNDPKTKQKSVYVKQSPNMKSVPLGDTVNLQCSLFSGNKENTDQCPGNHSVYWFRAGSGSYPGIIYTDRSSGEEQEDRRCDYRLPKTIRGSADTGTYYCAVVTCGQILLGEGTTVATKTFCPIVIVLTLLAVSVLVNFCLLLTIMQKKPVCPCCTGEVTTSNFVEQDRAAELQQSDREGEAAGINYVALDFQSRKANKWKDRRETHGCNSECLYSDMKDCQ</sequence>
<gene>
    <name evidence="12" type="primary">LOC114443024</name>
</gene>
<dbReference type="GO" id="GO:0002376">
    <property type="term" value="P:immune system process"/>
    <property type="evidence" value="ECO:0007669"/>
    <property type="project" value="UniProtKB-KW"/>
</dbReference>
<comment type="subcellular location">
    <subcellularLocation>
        <location evidence="1">Cell membrane</location>
    </subcellularLocation>
</comment>
<dbReference type="PANTHER" id="PTHR19433:SF127">
    <property type="entry name" value="NITR9"/>
    <property type="match status" value="1"/>
</dbReference>
<dbReference type="InterPro" id="IPR003599">
    <property type="entry name" value="Ig_sub"/>
</dbReference>
<keyword evidence="4" id="KW-0391">Immunity</keyword>
<protein>
    <submittedName>
        <fullName evidence="12">Uncharacterized protein LOC114443024</fullName>
    </submittedName>
</protein>
<name>A0A6P7J802_9TELE</name>
<dbReference type="CDD" id="cd00099">
    <property type="entry name" value="IgV"/>
    <property type="match status" value="1"/>
</dbReference>
<dbReference type="SUPFAM" id="SSF48726">
    <property type="entry name" value="Immunoglobulin"/>
    <property type="match status" value="2"/>
</dbReference>
<dbReference type="GO" id="GO:0005886">
    <property type="term" value="C:plasma membrane"/>
    <property type="evidence" value="ECO:0007669"/>
    <property type="project" value="UniProtKB-SubCell"/>
</dbReference>
<dbReference type="Proteomes" id="UP000515145">
    <property type="component" value="Chromosome 10"/>
</dbReference>
<dbReference type="GO" id="GO:0009617">
    <property type="term" value="P:response to bacterium"/>
    <property type="evidence" value="ECO:0007669"/>
    <property type="project" value="TreeGrafter"/>
</dbReference>
<feature type="transmembrane region" description="Helical" evidence="8">
    <location>
        <begin position="248"/>
        <end position="267"/>
    </location>
</feature>
<keyword evidence="8" id="KW-1133">Transmembrane helix</keyword>
<dbReference type="RefSeq" id="XP_028272735.1">
    <property type="nucleotide sequence ID" value="XM_028416934.1"/>
</dbReference>
<dbReference type="PANTHER" id="PTHR19433">
    <property type="entry name" value="T-CELL RECEPTOR ALPHA CHAIN V REGION-RELATED"/>
    <property type="match status" value="1"/>
</dbReference>
<evidence type="ECO:0000313" key="12">
    <source>
        <dbReference type="RefSeq" id="XP_028272735.1"/>
    </source>
</evidence>
<dbReference type="InterPro" id="IPR013783">
    <property type="entry name" value="Ig-like_fold"/>
</dbReference>
<dbReference type="Pfam" id="PF07686">
    <property type="entry name" value="V-set"/>
    <property type="match status" value="1"/>
</dbReference>
<accession>A0A6P7J802</accession>
<keyword evidence="6" id="KW-1015">Disulfide bond</keyword>
<keyword evidence="7" id="KW-0325">Glycoprotein</keyword>
<keyword evidence="8" id="KW-0812">Transmembrane</keyword>
<evidence type="ECO:0000256" key="5">
    <source>
        <dbReference type="ARBA" id="ARBA00023136"/>
    </source>
</evidence>
<evidence type="ECO:0000256" key="9">
    <source>
        <dbReference type="SAM" id="SignalP"/>
    </source>
</evidence>
<evidence type="ECO:0000256" key="3">
    <source>
        <dbReference type="ARBA" id="ARBA00022729"/>
    </source>
</evidence>
<evidence type="ECO:0000256" key="2">
    <source>
        <dbReference type="ARBA" id="ARBA00022475"/>
    </source>
</evidence>
<dbReference type="InterPro" id="IPR052051">
    <property type="entry name" value="TCR_complex_component"/>
</dbReference>
<dbReference type="SMART" id="SM00409">
    <property type="entry name" value="IG"/>
    <property type="match status" value="2"/>
</dbReference>
<keyword evidence="2" id="KW-1003">Cell membrane</keyword>
<proteinExistence type="predicted"/>
<dbReference type="AlphaFoldDB" id="A0A6P7J802"/>
<evidence type="ECO:0000256" key="1">
    <source>
        <dbReference type="ARBA" id="ARBA00004236"/>
    </source>
</evidence>
<reference evidence="12" key="1">
    <citation type="submission" date="2025-08" db="UniProtKB">
        <authorList>
            <consortium name="RefSeq"/>
        </authorList>
    </citation>
    <scope>IDENTIFICATION</scope>
</reference>
<feature type="signal peptide" evidence="9">
    <location>
        <begin position="1"/>
        <end position="19"/>
    </location>
</feature>
<organism evidence="11 12">
    <name type="scientific">Parambassis ranga</name>
    <name type="common">Indian glassy fish</name>
    <dbReference type="NCBI Taxonomy" id="210632"/>
    <lineage>
        <taxon>Eukaryota</taxon>
        <taxon>Metazoa</taxon>
        <taxon>Chordata</taxon>
        <taxon>Craniata</taxon>
        <taxon>Vertebrata</taxon>
        <taxon>Euteleostomi</taxon>
        <taxon>Actinopterygii</taxon>
        <taxon>Neopterygii</taxon>
        <taxon>Teleostei</taxon>
        <taxon>Neoteleostei</taxon>
        <taxon>Acanthomorphata</taxon>
        <taxon>Ovalentaria</taxon>
        <taxon>Ambassidae</taxon>
        <taxon>Parambassis</taxon>
    </lineage>
</organism>
<dbReference type="InterPro" id="IPR013106">
    <property type="entry name" value="Ig_V-set"/>
</dbReference>
<dbReference type="GeneID" id="114443024"/>
<keyword evidence="11" id="KW-1185">Reference proteome</keyword>
<feature type="domain" description="Ig-like" evidence="10">
    <location>
        <begin position="129"/>
        <end position="241"/>
    </location>
</feature>
<dbReference type="InterPro" id="IPR036179">
    <property type="entry name" value="Ig-like_dom_sf"/>
</dbReference>
<dbReference type="FunCoup" id="A0A6P7J802">
    <property type="interactions" value="9"/>
</dbReference>
<evidence type="ECO:0000256" key="6">
    <source>
        <dbReference type="ARBA" id="ARBA00023157"/>
    </source>
</evidence>
<dbReference type="Gene3D" id="2.60.40.10">
    <property type="entry name" value="Immunoglobulins"/>
    <property type="match status" value="2"/>
</dbReference>
<dbReference type="InterPro" id="IPR007110">
    <property type="entry name" value="Ig-like_dom"/>
</dbReference>
<evidence type="ECO:0000313" key="11">
    <source>
        <dbReference type="Proteomes" id="UP000515145"/>
    </source>
</evidence>
<dbReference type="PROSITE" id="PS50835">
    <property type="entry name" value="IG_LIKE"/>
    <property type="match status" value="1"/>
</dbReference>
<evidence type="ECO:0000256" key="7">
    <source>
        <dbReference type="ARBA" id="ARBA00023180"/>
    </source>
</evidence>
<feature type="chain" id="PRO_5028159849" evidence="9">
    <location>
        <begin position="20"/>
        <end position="346"/>
    </location>
</feature>
<dbReference type="InParanoid" id="A0A6P7J802"/>
<evidence type="ECO:0000256" key="4">
    <source>
        <dbReference type="ARBA" id="ARBA00022859"/>
    </source>
</evidence>